<dbReference type="Pfam" id="PF04389">
    <property type="entry name" value="Peptidase_M28"/>
    <property type="match status" value="1"/>
</dbReference>
<feature type="domain" description="Peptidase M28" evidence="4">
    <location>
        <begin position="67"/>
        <end position="286"/>
    </location>
</feature>
<evidence type="ECO:0000256" key="1">
    <source>
        <dbReference type="ARBA" id="ARBA00022679"/>
    </source>
</evidence>
<dbReference type="PANTHER" id="PTHR12283">
    <property type="entry name" value="GLUTAMINYL-PEPTIDE CYCLOTRANSFERASE"/>
    <property type="match status" value="1"/>
</dbReference>
<protein>
    <recommendedName>
        <fullName evidence="3">Peptide hydrolase</fullName>
        <ecNumber evidence="3">3.4.-.-</ecNumber>
    </recommendedName>
</protein>
<dbReference type="PANTHER" id="PTHR12283:SF6">
    <property type="entry name" value="GLUTAMINYL-PEPTIDE CYCLOTRANSFERASE-RELATED"/>
    <property type="match status" value="1"/>
</dbReference>
<organism evidence="5 6">
    <name type="scientific">Phascolomyces articulosus</name>
    <dbReference type="NCBI Taxonomy" id="60185"/>
    <lineage>
        <taxon>Eukaryota</taxon>
        <taxon>Fungi</taxon>
        <taxon>Fungi incertae sedis</taxon>
        <taxon>Mucoromycota</taxon>
        <taxon>Mucoromycotina</taxon>
        <taxon>Mucoromycetes</taxon>
        <taxon>Mucorales</taxon>
        <taxon>Lichtheimiaceae</taxon>
        <taxon>Phascolomyces</taxon>
    </lineage>
</organism>
<dbReference type="GO" id="GO:0006508">
    <property type="term" value="P:proteolysis"/>
    <property type="evidence" value="ECO:0007669"/>
    <property type="project" value="UniProtKB-KW"/>
</dbReference>
<keyword evidence="3" id="KW-0862">Zinc</keyword>
<dbReference type="Gene3D" id="3.40.630.10">
    <property type="entry name" value="Zn peptidases"/>
    <property type="match status" value="1"/>
</dbReference>
<evidence type="ECO:0000256" key="3">
    <source>
        <dbReference type="RuleBase" id="RU361240"/>
    </source>
</evidence>
<dbReference type="SUPFAM" id="SSF53187">
    <property type="entry name" value="Zn-dependent exopeptidases"/>
    <property type="match status" value="1"/>
</dbReference>
<gene>
    <name evidence="5" type="ORF">BDA99DRAFT_532685</name>
</gene>
<name>A0AAD5K9M3_9FUNG</name>
<dbReference type="EMBL" id="JAIXMP010000003">
    <property type="protein sequence ID" value="KAI9275732.1"/>
    <property type="molecule type" value="Genomic_DNA"/>
</dbReference>
<keyword evidence="2" id="KW-0012">Acyltransferase</keyword>
<dbReference type="CDD" id="cd03880">
    <property type="entry name" value="M28_QC_like"/>
    <property type="match status" value="1"/>
</dbReference>
<comment type="caution">
    <text evidence="5">The sequence shown here is derived from an EMBL/GenBank/DDBJ whole genome shotgun (WGS) entry which is preliminary data.</text>
</comment>
<dbReference type="GO" id="GO:0008270">
    <property type="term" value="F:zinc ion binding"/>
    <property type="evidence" value="ECO:0007669"/>
    <property type="project" value="TreeGrafter"/>
</dbReference>
<evidence type="ECO:0000313" key="6">
    <source>
        <dbReference type="Proteomes" id="UP001209540"/>
    </source>
</evidence>
<reference evidence="5" key="1">
    <citation type="journal article" date="2022" name="IScience">
        <title>Evolution of zygomycete secretomes and the origins of terrestrial fungal ecologies.</title>
        <authorList>
            <person name="Chang Y."/>
            <person name="Wang Y."/>
            <person name="Mondo S."/>
            <person name="Ahrendt S."/>
            <person name="Andreopoulos W."/>
            <person name="Barry K."/>
            <person name="Beard J."/>
            <person name="Benny G.L."/>
            <person name="Blankenship S."/>
            <person name="Bonito G."/>
            <person name="Cuomo C."/>
            <person name="Desiro A."/>
            <person name="Gervers K.A."/>
            <person name="Hundley H."/>
            <person name="Kuo A."/>
            <person name="LaButti K."/>
            <person name="Lang B.F."/>
            <person name="Lipzen A."/>
            <person name="O'Donnell K."/>
            <person name="Pangilinan J."/>
            <person name="Reynolds N."/>
            <person name="Sandor L."/>
            <person name="Smith M.E."/>
            <person name="Tsang A."/>
            <person name="Grigoriev I.V."/>
            <person name="Stajich J.E."/>
            <person name="Spatafora J.W."/>
        </authorList>
    </citation>
    <scope>NUCLEOTIDE SEQUENCE</scope>
    <source>
        <strain evidence="5">RSA 2281</strain>
    </source>
</reference>
<keyword evidence="3" id="KW-0645">Protease</keyword>
<keyword evidence="1" id="KW-0808">Transferase</keyword>
<keyword evidence="3" id="KW-0479">Metal-binding</keyword>
<dbReference type="GO" id="GO:0016603">
    <property type="term" value="F:glutaminyl-peptide cyclotransferase activity"/>
    <property type="evidence" value="ECO:0007669"/>
    <property type="project" value="InterPro"/>
</dbReference>
<sequence length="300" mass="34590">MAILGTHRAFELDDPRLQPLLVPRLPDTPEHARVRQFIVHHYETLGWHVELDSFQDETPFGKKTITNVIVTHNPKAKRRLVLSAHYESKYFKDFEFIGATDSAVPCAIMMDIAQTLNPFLAKGKDHITLQMVFFDAEEAFVEWTAEDSLYGSRHLAEKWEKTNQLDSIDVMVLFDLLGFREAQITNYFQETSILYHRLEMLASRLAKQDLLETHSTKEDGQSLGSFFNSSSFLAFKGHYLEDDHQPFSQRGVNILYIFGYPDPYHHTVQDNASIIDPSVVRNLAILFRCFVLEYLGTTIK</sequence>
<dbReference type="EC" id="3.4.-.-" evidence="3"/>
<dbReference type="GO" id="GO:0008233">
    <property type="term" value="F:peptidase activity"/>
    <property type="evidence" value="ECO:0007669"/>
    <property type="project" value="UniProtKB-KW"/>
</dbReference>
<evidence type="ECO:0000256" key="2">
    <source>
        <dbReference type="ARBA" id="ARBA00023315"/>
    </source>
</evidence>
<dbReference type="AlphaFoldDB" id="A0AAD5K9M3"/>
<evidence type="ECO:0000313" key="5">
    <source>
        <dbReference type="EMBL" id="KAI9275732.1"/>
    </source>
</evidence>
<accession>A0AAD5K9M3</accession>
<proteinExistence type="inferred from homology"/>
<keyword evidence="3" id="KW-0378">Hydrolase</keyword>
<keyword evidence="6" id="KW-1185">Reference proteome</keyword>
<reference evidence="5" key="2">
    <citation type="submission" date="2023-02" db="EMBL/GenBank/DDBJ databases">
        <authorList>
            <consortium name="DOE Joint Genome Institute"/>
            <person name="Mondo S.J."/>
            <person name="Chang Y."/>
            <person name="Wang Y."/>
            <person name="Ahrendt S."/>
            <person name="Andreopoulos W."/>
            <person name="Barry K."/>
            <person name="Beard J."/>
            <person name="Benny G.L."/>
            <person name="Blankenship S."/>
            <person name="Bonito G."/>
            <person name="Cuomo C."/>
            <person name="Desiro A."/>
            <person name="Gervers K.A."/>
            <person name="Hundley H."/>
            <person name="Kuo A."/>
            <person name="LaButti K."/>
            <person name="Lang B.F."/>
            <person name="Lipzen A."/>
            <person name="O'Donnell K."/>
            <person name="Pangilinan J."/>
            <person name="Reynolds N."/>
            <person name="Sandor L."/>
            <person name="Smith M.W."/>
            <person name="Tsang A."/>
            <person name="Grigoriev I.V."/>
            <person name="Stajich J.E."/>
            <person name="Spatafora J.W."/>
        </authorList>
    </citation>
    <scope>NUCLEOTIDE SEQUENCE</scope>
    <source>
        <strain evidence="5">RSA 2281</strain>
    </source>
</reference>
<comment type="similarity">
    <text evidence="3">Belongs to the peptidase M28 family.</text>
</comment>
<dbReference type="InterPro" id="IPR037457">
    <property type="entry name" value="M28_QC"/>
</dbReference>
<dbReference type="Proteomes" id="UP001209540">
    <property type="component" value="Unassembled WGS sequence"/>
</dbReference>
<evidence type="ECO:0000259" key="4">
    <source>
        <dbReference type="Pfam" id="PF04389"/>
    </source>
</evidence>
<dbReference type="InterPro" id="IPR007484">
    <property type="entry name" value="Peptidase_M28"/>
</dbReference>
<dbReference type="InterPro" id="IPR040234">
    <property type="entry name" value="QC/QCL"/>
</dbReference>